<evidence type="ECO:0000313" key="3">
    <source>
        <dbReference type="Proteomes" id="UP000006178"/>
    </source>
</evidence>
<name>I3VRS7_THESW</name>
<dbReference type="EMBL" id="CP003184">
    <property type="protein sequence ID" value="AFK85222.1"/>
    <property type="molecule type" value="Genomic_DNA"/>
</dbReference>
<dbReference type="KEGG" id="tsh:Tsac_0186"/>
<feature type="domain" description="SNF2 N-terminal" evidence="1">
    <location>
        <begin position="101"/>
        <end position="158"/>
    </location>
</feature>
<dbReference type="STRING" id="1094508.Tsac_0186"/>
<dbReference type="RefSeq" id="WP_014757145.1">
    <property type="nucleotide sequence ID" value="NC_017992.1"/>
</dbReference>
<dbReference type="Proteomes" id="UP000006178">
    <property type="component" value="Chromosome"/>
</dbReference>
<dbReference type="GO" id="GO:0005524">
    <property type="term" value="F:ATP binding"/>
    <property type="evidence" value="ECO:0007669"/>
    <property type="project" value="InterPro"/>
</dbReference>
<organism evidence="2 3">
    <name type="scientific">Thermoanaerobacterium saccharolyticum (strain DSM 8691 / JW/SL-YS485)</name>
    <dbReference type="NCBI Taxonomy" id="1094508"/>
    <lineage>
        <taxon>Bacteria</taxon>
        <taxon>Bacillati</taxon>
        <taxon>Bacillota</taxon>
        <taxon>Clostridia</taxon>
        <taxon>Thermoanaerobacterales</taxon>
        <taxon>Thermoanaerobacteraceae</taxon>
        <taxon>Thermoanaerobacterium</taxon>
    </lineage>
</organism>
<dbReference type="Pfam" id="PF00176">
    <property type="entry name" value="SNF2-rel_dom"/>
    <property type="match status" value="1"/>
</dbReference>
<dbReference type="InterPro" id="IPR027417">
    <property type="entry name" value="P-loop_NTPase"/>
</dbReference>
<reference evidence="2 3" key="1">
    <citation type="journal article" date="2014" name="Appl. Environ. Microbiol.">
        <title>Profile of Secreted Hydrolases, Associated Proteins, and SlpA in Thermoanaerobacterium saccharolyticum during the Degradation of Hemicellulose.</title>
        <authorList>
            <person name="Currie D.H."/>
            <person name="Guss A.M."/>
            <person name="Herring C.D."/>
            <person name="Giannone R.J."/>
            <person name="Johnson C.M."/>
            <person name="Lankford P.K."/>
            <person name="Brown S.D."/>
            <person name="Hettich R.L."/>
            <person name="Lynd L.R."/>
        </authorList>
    </citation>
    <scope>NUCLEOTIDE SEQUENCE [LARGE SCALE GENOMIC DNA]</scope>
    <source>
        <strain evidence="3">DSM 8691 / JW/SL-YS485</strain>
    </source>
</reference>
<dbReference type="Gene3D" id="3.40.50.10810">
    <property type="entry name" value="Tandem AAA-ATPase domain"/>
    <property type="match status" value="1"/>
</dbReference>
<dbReference type="PATRIC" id="fig|1094508.3.peg.186"/>
<evidence type="ECO:0000259" key="1">
    <source>
        <dbReference type="Pfam" id="PF00176"/>
    </source>
</evidence>
<dbReference type="AlphaFoldDB" id="I3VRS7"/>
<accession>I3VRS7</accession>
<gene>
    <name evidence="2" type="ordered locus">Tsac_0186</name>
</gene>
<proteinExistence type="predicted"/>
<dbReference type="BioCyc" id="TSAC1094508:GLMA-188-MONOMER"/>
<sequence>MRLSLKVQSDGKVAGYFADQLTVREKTNLQSIGGRYNKQLHKWFLPLDIDINGLYGIADSIQFDESVEKYLQEKSSQRITLAKIISGETPRLKYGSMLDDYQKAGVGFLINAKHAILADDAGLGKTLQTIAAFLEINAQKVLVVTKKSLIYNWVYEMKNGSI</sequence>
<dbReference type="PANTHER" id="PTHR10799">
    <property type="entry name" value="SNF2/RAD54 HELICASE FAMILY"/>
    <property type="match status" value="1"/>
</dbReference>
<dbReference type="InterPro" id="IPR000330">
    <property type="entry name" value="SNF2_N"/>
</dbReference>
<dbReference type="SUPFAM" id="SSF52540">
    <property type="entry name" value="P-loop containing nucleoside triphosphate hydrolases"/>
    <property type="match status" value="1"/>
</dbReference>
<keyword evidence="3" id="KW-1185">Reference proteome</keyword>
<protein>
    <submittedName>
        <fullName evidence="2">SNF2-related protein</fullName>
    </submittedName>
</protein>
<evidence type="ECO:0000313" key="2">
    <source>
        <dbReference type="EMBL" id="AFK85222.1"/>
    </source>
</evidence>
<dbReference type="InterPro" id="IPR038718">
    <property type="entry name" value="SNF2-like_sf"/>
</dbReference>